<reference evidence="2 3" key="1">
    <citation type="submission" date="2022-10" db="EMBL/GenBank/DDBJ databases">
        <title>Paenibacillus description and whole genome data of maize root bacterial community.</title>
        <authorList>
            <person name="Marton D."/>
            <person name="Farkas M."/>
            <person name="Cserhati M."/>
        </authorList>
    </citation>
    <scope>NUCLEOTIDE SEQUENCE [LARGE SCALE GENOMIC DNA]</scope>
    <source>
        <strain evidence="2 3">P96</strain>
    </source>
</reference>
<organism evidence="2 3">
    <name type="scientific">Paenibacillus zeirhizosphaerae</name>
    <dbReference type="NCBI Taxonomy" id="2987519"/>
    <lineage>
        <taxon>Bacteria</taxon>
        <taxon>Bacillati</taxon>
        <taxon>Bacillota</taxon>
        <taxon>Bacilli</taxon>
        <taxon>Bacillales</taxon>
        <taxon>Paenibacillaceae</taxon>
        <taxon>Paenibacillus</taxon>
    </lineage>
</organism>
<evidence type="ECO:0000256" key="1">
    <source>
        <dbReference type="SAM" id="Coils"/>
    </source>
</evidence>
<dbReference type="EMBL" id="JAPCKK010000018">
    <property type="protein sequence ID" value="MDP4098254.1"/>
    <property type="molecule type" value="Genomic_DNA"/>
</dbReference>
<gene>
    <name evidence="2" type="ORF">OIN60_15965</name>
</gene>
<keyword evidence="3" id="KW-1185">Reference proteome</keyword>
<dbReference type="Proteomes" id="UP001241848">
    <property type="component" value="Unassembled WGS sequence"/>
</dbReference>
<dbReference type="RefSeq" id="WP_305755868.1">
    <property type="nucleotide sequence ID" value="NZ_JAPCKK010000018.1"/>
</dbReference>
<proteinExistence type="predicted"/>
<feature type="coiled-coil region" evidence="1">
    <location>
        <begin position="8"/>
        <end position="35"/>
    </location>
</feature>
<evidence type="ECO:0000313" key="3">
    <source>
        <dbReference type="Proteomes" id="UP001241848"/>
    </source>
</evidence>
<name>A0ABT9FU34_9BACL</name>
<keyword evidence="1" id="KW-0175">Coiled coil</keyword>
<sequence length="115" mass="13288">MEAKLERYYVLKRQQKETEEELAALRGEITAYCREQGISELETGGYTLKIVQQNRKEYDDDKLYEALPDPDVWRMLSKADASKITSLIKLKVISEDTVRPALSLKPVQLLVIDKK</sequence>
<evidence type="ECO:0000313" key="2">
    <source>
        <dbReference type="EMBL" id="MDP4098254.1"/>
    </source>
</evidence>
<protein>
    <submittedName>
        <fullName evidence="2">Uncharacterized protein</fullName>
    </submittedName>
</protein>
<accession>A0ABT9FU34</accession>
<comment type="caution">
    <text evidence="2">The sequence shown here is derived from an EMBL/GenBank/DDBJ whole genome shotgun (WGS) entry which is preliminary data.</text>
</comment>